<dbReference type="SUPFAM" id="SSF56112">
    <property type="entry name" value="Protein kinase-like (PK-like)"/>
    <property type="match status" value="1"/>
</dbReference>
<dbReference type="InterPro" id="IPR006597">
    <property type="entry name" value="Sel1-like"/>
</dbReference>
<feature type="domain" description="Protein kinase" evidence="1">
    <location>
        <begin position="270"/>
        <end position="537"/>
    </location>
</feature>
<dbReference type="InterPro" id="IPR000719">
    <property type="entry name" value="Prot_kinase_dom"/>
</dbReference>
<comment type="caution">
    <text evidence="2">The sequence shown here is derived from an EMBL/GenBank/DDBJ whole genome shotgun (WGS) entry which is preliminary data.</text>
</comment>
<dbReference type="Gene3D" id="1.25.40.10">
    <property type="entry name" value="Tetratricopeptide repeat domain"/>
    <property type="match status" value="1"/>
</dbReference>
<dbReference type="Gene3D" id="1.20.930.20">
    <property type="entry name" value="Adaptor protein Cbl, N-terminal domain"/>
    <property type="match status" value="1"/>
</dbReference>
<dbReference type="OrthoDB" id="1668230at2759"/>
<dbReference type="InterPro" id="IPR001245">
    <property type="entry name" value="Ser-Thr/Tyr_kinase_cat_dom"/>
</dbReference>
<dbReference type="CDD" id="cd21037">
    <property type="entry name" value="MLKL_NTD"/>
    <property type="match status" value="1"/>
</dbReference>
<gene>
    <name evidence="2" type="ORF">AMORRO_LOCUS6508</name>
</gene>
<dbReference type="GO" id="GO:0005524">
    <property type="term" value="F:ATP binding"/>
    <property type="evidence" value="ECO:0007669"/>
    <property type="project" value="InterPro"/>
</dbReference>
<dbReference type="Pfam" id="PF08238">
    <property type="entry name" value="Sel1"/>
    <property type="match status" value="2"/>
</dbReference>
<dbReference type="InterPro" id="IPR011990">
    <property type="entry name" value="TPR-like_helical_dom_sf"/>
</dbReference>
<proteinExistence type="predicted"/>
<accession>A0A9N9BL45</accession>
<dbReference type="Proteomes" id="UP000789342">
    <property type="component" value="Unassembled WGS sequence"/>
</dbReference>
<dbReference type="InterPro" id="IPR008266">
    <property type="entry name" value="Tyr_kinase_AS"/>
</dbReference>
<dbReference type="InterPro" id="IPR054000">
    <property type="entry name" value="MLKL_N"/>
</dbReference>
<evidence type="ECO:0000313" key="2">
    <source>
        <dbReference type="EMBL" id="CAG8571814.1"/>
    </source>
</evidence>
<dbReference type="InterPro" id="IPR011009">
    <property type="entry name" value="Kinase-like_dom_sf"/>
</dbReference>
<dbReference type="PROSITE" id="PS50011">
    <property type="entry name" value="PROTEIN_KINASE_DOM"/>
    <property type="match status" value="1"/>
</dbReference>
<dbReference type="PANTHER" id="PTHR44329">
    <property type="entry name" value="SERINE/THREONINE-PROTEIN KINASE TNNI3K-RELATED"/>
    <property type="match status" value="1"/>
</dbReference>
<protein>
    <submittedName>
        <fullName evidence="2">874_t:CDS:1</fullName>
    </submittedName>
</protein>
<dbReference type="Pfam" id="PF07714">
    <property type="entry name" value="PK_Tyr_Ser-Thr"/>
    <property type="match status" value="1"/>
</dbReference>
<dbReference type="Pfam" id="PF22215">
    <property type="entry name" value="MLKL_N"/>
    <property type="match status" value="1"/>
</dbReference>
<dbReference type="Gene3D" id="1.10.510.10">
    <property type="entry name" value="Transferase(Phosphotransferase) domain 1"/>
    <property type="match status" value="1"/>
</dbReference>
<sequence>MSEVSEENRKLRADRVKSFIPQQVYDTAGLRLSIDKLETIETQQVDATIELENLSIEEKLEKARELIGSTTVIGEVVKPYGPLVSSLADSIRRIYNSYEHAQYNKKISNVLLDRVDCIAAPVKALKRRKDKIENFLNQDYYNSLIRLLAVLKKTQQFITDVSSLWSLRKFPTTKSIKDRFERITKEFDGVIRDLNLEVRSNLELQKKRDTQALHSDIVILNEFLENIGSPITPKKQISPIFEEIMLIKSHINESNSGEIKLTQIPPNELIKTTRPKANDRYGNVIKRCWQTAETEKLVACKVIDTTPTQKFMDQLVLLNKLNSCSSLIRFYGMSSLDWGPIPATVIVYEWAEMGNLKNLYEKFVIDMPATFEISVGICRGLLFLHGCDIMHYDVRCENIMINGALEPKIANFRLCRPIHDDKEFQNISDPPEHWMAPEQFRNEKRSSYYTYKCELFSFGMLLWELAHGRIPYRGWDESKITKHVLAGNREKIKLGPSLNTFRIDFAKIVRAAWQDDPLLRPGLYKIFLDLDKLHKEYPWNKKLKPLEYNDDDEVIAVFPETDSNTEEIEEDDLFDSDIILLSSVRKRLKLSEGIKAHERGDEQKAWECFDYHASINNPQAKYWKGFYLWEGRCVKKDRTLASQLFKEAADQNHPDAQFFYASSLIEEGVLSETSEYLHYMTLAANNNNVDALCQMGEIYLDGKYNIEKDEEKAIQYLKLAALKNEQRALNRLHELGMKLFEY</sequence>
<dbReference type="PANTHER" id="PTHR44329:SF289">
    <property type="entry name" value="SERINE_THREONINE-PROTEIN KINASE VIK"/>
    <property type="match status" value="1"/>
</dbReference>
<dbReference type="InterPro" id="IPR036537">
    <property type="entry name" value="Adaptor_Cbl_N_dom_sf"/>
</dbReference>
<dbReference type="GO" id="GO:0004674">
    <property type="term" value="F:protein serine/threonine kinase activity"/>
    <property type="evidence" value="ECO:0007669"/>
    <property type="project" value="TreeGrafter"/>
</dbReference>
<reference evidence="2" key="1">
    <citation type="submission" date="2021-06" db="EMBL/GenBank/DDBJ databases">
        <authorList>
            <person name="Kallberg Y."/>
            <person name="Tangrot J."/>
            <person name="Rosling A."/>
        </authorList>
    </citation>
    <scope>NUCLEOTIDE SEQUENCE</scope>
    <source>
        <strain evidence="2">CL551</strain>
    </source>
</reference>
<dbReference type="InterPro" id="IPR059179">
    <property type="entry name" value="MLKL-like_MCAfunc"/>
</dbReference>
<dbReference type="SUPFAM" id="SSF81901">
    <property type="entry name" value="HCP-like"/>
    <property type="match status" value="1"/>
</dbReference>
<dbReference type="GO" id="GO:0007166">
    <property type="term" value="P:cell surface receptor signaling pathway"/>
    <property type="evidence" value="ECO:0007669"/>
    <property type="project" value="InterPro"/>
</dbReference>
<name>A0A9N9BL45_9GLOM</name>
<dbReference type="AlphaFoldDB" id="A0A9N9BL45"/>
<evidence type="ECO:0000313" key="3">
    <source>
        <dbReference type="Proteomes" id="UP000789342"/>
    </source>
</evidence>
<keyword evidence="3" id="KW-1185">Reference proteome</keyword>
<dbReference type="PROSITE" id="PS00109">
    <property type="entry name" value="PROTEIN_KINASE_TYR"/>
    <property type="match status" value="1"/>
</dbReference>
<dbReference type="SMART" id="SM00671">
    <property type="entry name" value="SEL1"/>
    <property type="match status" value="2"/>
</dbReference>
<organism evidence="2 3">
    <name type="scientific">Acaulospora morrowiae</name>
    <dbReference type="NCBI Taxonomy" id="94023"/>
    <lineage>
        <taxon>Eukaryota</taxon>
        <taxon>Fungi</taxon>
        <taxon>Fungi incertae sedis</taxon>
        <taxon>Mucoromycota</taxon>
        <taxon>Glomeromycotina</taxon>
        <taxon>Glomeromycetes</taxon>
        <taxon>Diversisporales</taxon>
        <taxon>Acaulosporaceae</taxon>
        <taxon>Acaulospora</taxon>
    </lineage>
</organism>
<evidence type="ECO:0000259" key="1">
    <source>
        <dbReference type="PROSITE" id="PS50011"/>
    </source>
</evidence>
<dbReference type="InterPro" id="IPR051681">
    <property type="entry name" value="Ser/Thr_Kinases-Pseudokinases"/>
</dbReference>
<dbReference type="EMBL" id="CAJVPV010004353">
    <property type="protein sequence ID" value="CAG8571814.1"/>
    <property type="molecule type" value="Genomic_DNA"/>
</dbReference>